<dbReference type="InterPro" id="IPR050134">
    <property type="entry name" value="NAD-dep_sirtuin_deacylases"/>
</dbReference>
<keyword evidence="5 9" id="KW-0862">Zinc</keyword>
<dbReference type="InterPro" id="IPR026591">
    <property type="entry name" value="Sirtuin_cat_small_dom_sf"/>
</dbReference>
<keyword evidence="3 9" id="KW-0808">Transferase</keyword>
<feature type="binding site" evidence="10">
    <location>
        <position position="232"/>
    </location>
    <ligand>
        <name>Zn(2+)</name>
        <dbReference type="ChEBI" id="CHEBI:29105"/>
    </ligand>
</feature>
<evidence type="ECO:0000256" key="5">
    <source>
        <dbReference type="ARBA" id="ARBA00022833"/>
    </source>
</evidence>
<dbReference type="Pfam" id="PF02146">
    <property type="entry name" value="SIR2"/>
    <property type="match status" value="1"/>
</dbReference>
<dbReference type="GO" id="GO:0017136">
    <property type="term" value="F:histone deacetylase activity, NAD-dependent"/>
    <property type="evidence" value="ECO:0007669"/>
    <property type="project" value="TreeGrafter"/>
</dbReference>
<gene>
    <name evidence="13" type="primary">Sirtuin2</name>
</gene>
<comment type="similarity">
    <text evidence="2 9">Belongs to the sirtuin family. Class I subfamily.</text>
</comment>
<evidence type="ECO:0000256" key="11">
    <source>
        <dbReference type="SAM" id="MobiDB-lite"/>
    </source>
</evidence>
<evidence type="ECO:0000256" key="9">
    <source>
        <dbReference type="PIRNR" id="PIRNR037938"/>
    </source>
</evidence>
<proteinExistence type="evidence at transcript level"/>
<protein>
    <recommendedName>
        <fullName evidence="9">NAD-dependent protein deacetylase</fullName>
        <ecNumber evidence="9">2.3.1.286</ecNumber>
    </recommendedName>
</protein>
<feature type="domain" description="Deacetylase sirtuin-type" evidence="12">
    <location>
        <begin position="67"/>
        <end position="345"/>
    </location>
</feature>
<dbReference type="GO" id="GO:0140773">
    <property type="term" value="F:NAD-dependent protein demyristoylase activity"/>
    <property type="evidence" value="ECO:0007669"/>
    <property type="project" value="RHEA"/>
</dbReference>
<accession>A0A347ZJG5</accession>
<dbReference type="GO" id="GO:0005634">
    <property type="term" value="C:nucleus"/>
    <property type="evidence" value="ECO:0007669"/>
    <property type="project" value="TreeGrafter"/>
</dbReference>
<dbReference type="GO" id="GO:0070403">
    <property type="term" value="F:NAD+ binding"/>
    <property type="evidence" value="ECO:0007669"/>
    <property type="project" value="InterPro"/>
</dbReference>
<dbReference type="PIRSF" id="PIRSF037938">
    <property type="entry name" value="SIR2_euk"/>
    <property type="match status" value="1"/>
</dbReference>
<dbReference type="InterPro" id="IPR017328">
    <property type="entry name" value="Sirtuin_class_I"/>
</dbReference>
<dbReference type="EMBL" id="FX985733">
    <property type="protein sequence ID" value="BBA84471.1"/>
    <property type="molecule type" value="mRNA"/>
</dbReference>
<feature type="region of interest" description="Disordered" evidence="11">
    <location>
        <begin position="1"/>
        <end position="40"/>
    </location>
</feature>
<dbReference type="SMR" id="A0A347ZJG5"/>
<comment type="cofactor">
    <cofactor evidence="1 9">
        <name>Zn(2+)</name>
        <dbReference type="ChEBI" id="CHEBI:29105"/>
    </cofactor>
</comment>
<dbReference type="Gene3D" id="3.40.50.1220">
    <property type="entry name" value="TPP-binding domain"/>
    <property type="match status" value="1"/>
</dbReference>
<evidence type="ECO:0000259" key="12">
    <source>
        <dbReference type="PROSITE" id="PS50305"/>
    </source>
</evidence>
<dbReference type="GO" id="GO:0046872">
    <property type="term" value="F:metal ion binding"/>
    <property type="evidence" value="ECO:0007669"/>
    <property type="project" value="UniProtKB-KW"/>
</dbReference>
<dbReference type="Gene3D" id="3.30.1600.10">
    <property type="entry name" value="SIR2/SIRT2 'Small Domain"/>
    <property type="match status" value="1"/>
</dbReference>
<comment type="catalytic activity">
    <reaction evidence="7">
        <text>N(6)-hexadecanoyl-L-lysyl-[protein] + NAD(+) + H2O = 2''-O-hexadecanoyl-ADP-D-ribose + nicotinamide + L-lysyl-[protein]</text>
        <dbReference type="Rhea" id="RHEA:70563"/>
        <dbReference type="Rhea" id="RHEA-COMP:9752"/>
        <dbReference type="Rhea" id="RHEA-COMP:14175"/>
        <dbReference type="ChEBI" id="CHEBI:15377"/>
        <dbReference type="ChEBI" id="CHEBI:17154"/>
        <dbReference type="ChEBI" id="CHEBI:29969"/>
        <dbReference type="ChEBI" id="CHEBI:57540"/>
        <dbReference type="ChEBI" id="CHEBI:138936"/>
        <dbReference type="ChEBI" id="CHEBI:189673"/>
    </reaction>
    <physiologicalReaction direction="left-to-right" evidence="7">
        <dbReference type="Rhea" id="RHEA:70564"/>
    </physiologicalReaction>
</comment>
<evidence type="ECO:0000313" key="13">
    <source>
        <dbReference type="EMBL" id="BBA84471.1"/>
    </source>
</evidence>
<dbReference type="InterPro" id="IPR029035">
    <property type="entry name" value="DHS-like_NAD/FAD-binding_dom"/>
</dbReference>
<feature type="binding site" evidence="10">
    <location>
        <position position="229"/>
    </location>
    <ligand>
        <name>Zn(2+)</name>
        <dbReference type="ChEBI" id="CHEBI:29105"/>
    </ligand>
</feature>
<feature type="compositionally biased region" description="Basic and acidic residues" evidence="11">
    <location>
        <begin position="358"/>
        <end position="369"/>
    </location>
</feature>
<feature type="binding site" evidence="10">
    <location>
        <position position="205"/>
    </location>
    <ligand>
        <name>Zn(2+)</name>
        <dbReference type="ChEBI" id="CHEBI:29105"/>
    </ligand>
</feature>
<dbReference type="GO" id="GO:0140774">
    <property type="term" value="F:NAD-dependent protein depalmitoylase activity"/>
    <property type="evidence" value="ECO:0007669"/>
    <property type="project" value="RHEA"/>
</dbReference>
<evidence type="ECO:0000256" key="10">
    <source>
        <dbReference type="PROSITE-ProRule" id="PRU00236"/>
    </source>
</evidence>
<keyword evidence="4 9" id="KW-0479">Metal-binding</keyword>
<keyword evidence="6 9" id="KW-0520">NAD</keyword>
<evidence type="ECO:0000256" key="4">
    <source>
        <dbReference type="ARBA" id="ARBA00022723"/>
    </source>
</evidence>
<dbReference type="InterPro" id="IPR003000">
    <property type="entry name" value="Sirtuin"/>
</dbReference>
<reference evidence="13" key="1">
    <citation type="journal article" date="2018" name="Insect Sci.">
        <title>Transcriptomic analysis of epigenetic modification genes in the termite Reticulitermes speratus.</title>
        <authorList>
            <person name="Mitaka Y."/>
            <person name="Tasaki E."/>
            <person name="Nozaki T."/>
            <person name="Fuchikawa T."/>
            <person name="Kobayashi K."/>
            <person name="Matsuura K."/>
        </authorList>
    </citation>
    <scope>NUCLEOTIDE SEQUENCE</scope>
</reference>
<evidence type="ECO:0000256" key="3">
    <source>
        <dbReference type="ARBA" id="ARBA00022679"/>
    </source>
</evidence>
<dbReference type="EC" id="2.3.1.286" evidence="9"/>
<dbReference type="PANTHER" id="PTHR11085:SF6">
    <property type="entry name" value="NAD-DEPENDENT PROTEIN DEACETYLASE SIRTUIN-2"/>
    <property type="match status" value="1"/>
</dbReference>
<comment type="catalytic activity">
    <reaction evidence="9">
        <text>N(6)-acetyl-L-lysyl-[protein] + NAD(+) + H2O = 2''-O-acetyl-ADP-D-ribose + nicotinamide + L-lysyl-[protein]</text>
        <dbReference type="Rhea" id="RHEA:43636"/>
        <dbReference type="Rhea" id="RHEA-COMP:9752"/>
        <dbReference type="Rhea" id="RHEA-COMP:10731"/>
        <dbReference type="ChEBI" id="CHEBI:15377"/>
        <dbReference type="ChEBI" id="CHEBI:17154"/>
        <dbReference type="ChEBI" id="CHEBI:29969"/>
        <dbReference type="ChEBI" id="CHEBI:57540"/>
        <dbReference type="ChEBI" id="CHEBI:61930"/>
        <dbReference type="ChEBI" id="CHEBI:83767"/>
        <dbReference type="EC" id="2.3.1.286"/>
    </reaction>
</comment>
<sequence length="392" mass="44502">MASSGSDEDKRQKGESSDDKDNDTSSKARRRRNSEDEGTVDMIRRYLAEKLGFFDDDKKEVPEEKTKVLTEASVDGVIKYIEEHNCRNVITMAGAGISTSAGIPDFRSPGSGLYHNLEKYKLPDPQAIFEIGFFRHNPQPFFTLAKELYPGSFKPTTCHYFIRLLNEKGLLRRHYSQNIDTLERVAGLPAEKIVEAHGTFHTSHCLECRQEYALDWMKERIFSDSVPSCEKCNGVVKPDIVFFGENLPSRFFSCVEKDFPKCDLLIILGSSLAVQPFASLIDRVTKECPRLLINREKAGQRDRLMTLLRIGSGMDFDSDNNFRDVAWLGDCDEGCQMLADKLGWGDELRKLVTEEHARISKEQKEEASKRQAKHPSGQKKSEVSNPMKVLNM</sequence>
<feature type="region of interest" description="Disordered" evidence="11">
    <location>
        <begin position="358"/>
        <end position="392"/>
    </location>
</feature>
<organism evidence="13">
    <name type="scientific">Reticulitermes speratus</name>
    <dbReference type="NCBI Taxonomy" id="60591"/>
    <lineage>
        <taxon>Eukaryota</taxon>
        <taxon>Metazoa</taxon>
        <taxon>Ecdysozoa</taxon>
        <taxon>Arthropoda</taxon>
        <taxon>Hexapoda</taxon>
        <taxon>Insecta</taxon>
        <taxon>Pterygota</taxon>
        <taxon>Neoptera</taxon>
        <taxon>Polyneoptera</taxon>
        <taxon>Dictyoptera</taxon>
        <taxon>Blattodea</taxon>
        <taxon>Blattoidea</taxon>
        <taxon>Termitoidae</taxon>
        <taxon>Rhinotermitidae</taxon>
        <taxon>Reticulitermes</taxon>
        <taxon>Frontotermes</taxon>
    </lineage>
</organism>
<evidence type="ECO:0000256" key="6">
    <source>
        <dbReference type="ARBA" id="ARBA00023027"/>
    </source>
</evidence>
<comment type="catalytic activity">
    <reaction evidence="8">
        <text>N(6)-tetradecanoyl-L-lysyl-[protein] + NAD(+) + H2O = 2''-O-tetradecanoyl-ADP-D-ribose + nicotinamide + L-lysyl-[protein]</text>
        <dbReference type="Rhea" id="RHEA:70567"/>
        <dbReference type="Rhea" id="RHEA-COMP:9752"/>
        <dbReference type="Rhea" id="RHEA-COMP:15437"/>
        <dbReference type="ChEBI" id="CHEBI:15377"/>
        <dbReference type="ChEBI" id="CHEBI:17154"/>
        <dbReference type="ChEBI" id="CHEBI:29969"/>
        <dbReference type="ChEBI" id="CHEBI:57540"/>
        <dbReference type="ChEBI" id="CHEBI:141129"/>
        <dbReference type="ChEBI" id="CHEBI:189674"/>
    </reaction>
    <physiologicalReaction direction="left-to-right" evidence="8">
        <dbReference type="Rhea" id="RHEA:70568"/>
    </physiologicalReaction>
</comment>
<evidence type="ECO:0000256" key="7">
    <source>
        <dbReference type="ARBA" id="ARBA00048378"/>
    </source>
</evidence>
<feature type="binding site" evidence="10">
    <location>
        <position position="208"/>
    </location>
    <ligand>
        <name>Zn(2+)</name>
        <dbReference type="ChEBI" id="CHEBI:29105"/>
    </ligand>
</feature>
<dbReference type="InterPro" id="IPR026590">
    <property type="entry name" value="Ssirtuin_cat_dom"/>
</dbReference>
<feature type="active site" description="Proton acceptor" evidence="10">
    <location>
        <position position="197"/>
    </location>
</feature>
<evidence type="ECO:0000256" key="2">
    <source>
        <dbReference type="ARBA" id="ARBA00006924"/>
    </source>
</evidence>
<dbReference type="AlphaFoldDB" id="A0A347ZJG5"/>
<name>A0A347ZJG5_9NEOP</name>
<dbReference type="CDD" id="cd01408">
    <property type="entry name" value="SIRT1"/>
    <property type="match status" value="1"/>
</dbReference>
<dbReference type="PANTHER" id="PTHR11085">
    <property type="entry name" value="NAD-DEPENDENT PROTEIN DEACYLASE SIRTUIN-5, MITOCHONDRIAL-RELATED"/>
    <property type="match status" value="1"/>
</dbReference>
<dbReference type="SUPFAM" id="SSF52467">
    <property type="entry name" value="DHS-like NAD/FAD-binding domain"/>
    <property type="match status" value="1"/>
</dbReference>
<evidence type="ECO:0000256" key="1">
    <source>
        <dbReference type="ARBA" id="ARBA00001947"/>
    </source>
</evidence>
<dbReference type="PROSITE" id="PS50305">
    <property type="entry name" value="SIRTUIN"/>
    <property type="match status" value="1"/>
</dbReference>
<evidence type="ECO:0000256" key="8">
    <source>
        <dbReference type="ARBA" id="ARBA00048905"/>
    </source>
</evidence>
<feature type="compositionally biased region" description="Basic and acidic residues" evidence="11">
    <location>
        <begin position="7"/>
        <end position="26"/>
    </location>
</feature>